<dbReference type="AlphaFoldDB" id="A0A7S2VE53"/>
<evidence type="ECO:0000256" key="3">
    <source>
        <dbReference type="ARBA" id="ARBA00022603"/>
    </source>
</evidence>
<evidence type="ECO:0000313" key="7">
    <source>
        <dbReference type="EMBL" id="CAD9953464.1"/>
    </source>
</evidence>
<dbReference type="EC" id="2.1.1.22" evidence="2"/>
<dbReference type="InterPro" id="IPR029063">
    <property type="entry name" value="SAM-dependent_MTases_sf"/>
</dbReference>
<comment type="similarity">
    <text evidence="1">Belongs to the carnosine N-methyltransferase family.</text>
</comment>
<dbReference type="GO" id="GO:0032259">
    <property type="term" value="P:methylation"/>
    <property type="evidence" value="ECO:0007669"/>
    <property type="project" value="UniProtKB-KW"/>
</dbReference>
<keyword evidence="3" id="KW-0489">Methyltransferase</keyword>
<dbReference type="PANTHER" id="PTHR12303:SF6">
    <property type="entry name" value="CARNOSINE N-METHYLTRANSFERASE"/>
    <property type="match status" value="1"/>
</dbReference>
<dbReference type="GO" id="GO:0030735">
    <property type="term" value="F:carnosine N-methyltransferase activity"/>
    <property type="evidence" value="ECO:0007669"/>
    <property type="project" value="UniProtKB-EC"/>
</dbReference>
<feature type="region of interest" description="Disordered" evidence="6">
    <location>
        <begin position="1"/>
        <end position="49"/>
    </location>
</feature>
<evidence type="ECO:0000256" key="4">
    <source>
        <dbReference type="ARBA" id="ARBA00022679"/>
    </source>
</evidence>
<organism evidence="7">
    <name type="scientific">Entomoneis paludosa</name>
    <dbReference type="NCBI Taxonomy" id="265537"/>
    <lineage>
        <taxon>Eukaryota</taxon>
        <taxon>Sar</taxon>
        <taxon>Stramenopiles</taxon>
        <taxon>Ochrophyta</taxon>
        <taxon>Bacillariophyta</taxon>
        <taxon>Bacillariophyceae</taxon>
        <taxon>Bacillariophycidae</taxon>
        <taxon>Entomoneidaceae</taxon>
        <taxon>Entomoneis</taxon>
    </lineage>
</organism>
<feature type="region of interest" description="Disordered" evidence="6">
    <location>
        <begin position="321"/>
        <end position="351"/>
    </location>
</feature>
<name>A0A7S2VE53_9STRA</name>
<reference evidence="7" key="1">
    <citation type="submission" date="2021-01" db="EMBL/GenBank/DDBJ databases">
        <authorList>
            <person name="Corre E."/>
            <person name="Pelletier E."/>
            <person name="Niang G."/>
            <person name="Scheremetjew M."/>
            <person name="Finn R."/>
            <person name="Kale V."/>
            <person name="Holt S."/>
            <person name="Cochrane G."/>
            <person name="Meng A."/>
            <person name="Brown T."/>
            <person name="Cohen L."/>
        </authorList>
    </citation>
    <scope>NUCLEOTIDE SEQUENCE</scope>
    <source>
        <strain evidence="7">CCMP125</strain>
    </source>
</reference>
<dbReference type="SUPFAM" id="SSF53335">
    <property type="entry name" value="S-adenosyl-L-methionine-dependent methyltransferases"/>
    <property type="match status" value="1"/>
</dbReference>
<dbReference type="InterPro" id="IPR012901">
    <property type="entry name" value="CARME"/>
</dbReference>
<feature type="region of interest" description="Disordered" evidence="6">
    <location>
        <begin position="375"/>
        <end position="404"/>
    </location>
</feature>
<dbReference type="SMART" id="SM01296">
    <property type="entry name" value="N2227"/>
    <property type="match status" value="1"/>
</dbReference>
<proteinExistence type="inferred from homology"/>
<feature type="compositionally biased region" description="Basic and acidic residues" evidence="6">
    <location>
        <begin position="391"/>
        <end position="401"/>
    </location>
</feature>
<gene>
    <name evidence="7" type="ORF">APAL1065_LOCUS6407</name>
</gene>
<feature type="compositionally biased region" description="Polar residues" evidence="6">
    <location>
        <begin position="18"/>
        <end position="29"/>
    </location>
</feature>
<evidence type="ECO:0000256" key="2">
    <source>
        <dbReference type="ARBA" id="ARBA00012003"/>
    </source>
</evidence>
<evidence type="ECO:0000256" key="6">
    <source>
        <dbReference type="SAM" id="MobiDB-lite"/>
    </source>
</evidence>
<sequence length="624" mass="69049">MDHHVHLPPGHHHDHQESSLATSCSSNAGVNEAMPPKSDDGKNGTSNSNANSRDGYHCLSHAYSTYLAHDTQEQMHWEDVCRSYRQYATFAMAQWANHQYRLHALTEDQRRFLPPALRRETPEFQQRAKLFKDAAIRNQFCLDCILRHAGQANSQDVLVATGNKKRANQIEHCSDAQISKVSSVLKSLARDWSAEGKAERDMAYAPILELVQRYLPIPSTQQPPKASSSTNGPTPTATVPRLCIPGAGVGRLACELAAKGYAVQGNEFSLYMLLASDFILNGGLASPQHPMQISPYLLESRNVHSAADPLRSVAIPGVDPFEMIMGPSASNENKNIEEGQPQDQEEEDENDEINEMLTEALTEEMETSFSAEIDCEKPDDAQADGNGSSEDSDKSKRKQDEAAAPDFSMAAGEFISIYGSPRERGKWNAFVACFFLDTAPCIIDYIRVMHSCLAPGGFVFHFGPLLWHYSGPAMRPDDKSWDSYQSRYSYLDPKYMSSMDLSWQDVRAIFENVGFEIVQEQVGVRALYTADQRSMMNMTYRCIQFVARKKGGPHLPLEMPSMVPLPGETPSAVADEPSPLPTPDDDDDMALLISSPMESLDEQLGKEDSDLSNSAEPLTDGGVP</sequence>
<dbReference type="Pfam" id="PF07942">
    <property type="entry name" value="CARME"/>
    <property type="match status" value="2"/>
</dbReference>
<keyword evidence="4" id="KW-0808">Transferase</keyword>
<feature type="region of interest" description="Disordered" evidence="6">
    <location>
        <begin position="557"/>
        <end position="624"/>
    </location>
</feature>
<dbReference type="EMBL" id="HBHT01009589">
    <property type="protein sequence ID" value="CAD9953464.1"/>
    <property type="molecule type" value="Transcribed_RNA"/>
</dbReference>
<accession>A0A7S2VE53</accession>
<evidence type="ECO:0000256" key="5">
    <source>
        <dbReference type="ARBA" id="ARBA00022691"/>
    </source>
</evidence>
<dbReference type="PANTHER" id="PTHR12303">
    <property type="entry name" value="CARNOSINE N-METHYLTRANSFERASE"/>
    <property type="match status" value="1"/>
</dbReference>
<keyword evidence="5" id="KW-0949">S-adenosyl-L-methionine</keyword>
<evidence type="ECO:0000256" key="1">
    <source>
        <dbReference type="ARBA" id="ARBA00010086"/>
    </source>
</evidence>
<protein>
    <recommendedName>
        <fullName evidence="2">carnosine N-methyltransferase</fullName>
        <ecNumber evidence="2">2.1.1.22</ecNumber>
    </recommendedName>
</protein>